<proteinExistence type="predicted"/>
<protein>
    <submittedName>
        <fullName evidence="1">Uncharacterized protein</fullName>
    </submittedName>
</protein>
<evidence type="ECO:0000313" key="1">
    <source>
        <dbReference type="EMBL" id="KAH0561110.1"/>
    </source>
</evidence>
<dbReference type="AlphaFoldDB" id="A0AAV7IHH6"/>
<keyword evidence="2" id="KW-1185">Reference proteome</keyword>
<comment type="caution">
    <text evidence="1">The sequence shown here is derived from an EMBL/GenBank/DDBJ whole genome shotgun (WGS) entry which is preliminary data.</text>
</comment>
<reference evidence="1 2" key="1">
    <citation type="journal article" date="2021" name="J. Hered.">
        <title>A chromosome-level genome assembly of the parasitoid wasp, Cotesia glomerata (Hymenoptera: Braconidae).</title>
        <authorList>
            <person name="Pinto B.J."/>
            <person name="Weis J.J."/>
            <person name="Gamble T."/>
            <person name="Ode P.J."/>
            <person name="Paul R."/>
            <person name="Zaspel J.M."/>
        </authorList>
    </citation>
    <scope>NUCLEOTIDE SEQUENCE [LARGE SCALE GENOMIC DNA]</scope>
    <source>
        <strain evidence="1">CgM1</strain>
    </source>
</reference>
<organism evidence="1 2">
    <name type="scientific">Cotesia glomerata</name>
    <name type="common">Lepidopteran parasitic wasp</name>
    <name type="synonym">Apanteles glomeratus</name>
    <dbReference type="NCBI Taxonomy" id="32391"/>
    <lineage>
        <taxon>Eukaryota</taxon>
        <taxon>Metazoa</taxon>
        <taxon>Ecdysozoa</taxon>
        <taxon>Arthropoda</taxon>
        <taxon>Hexapoda</taxon>
        <taxon>Insecta</taxon>
        <taxon>Pterygota</taxon>
        <taxon>Neoptera</taxon>
        <taxon>Endopterygota</taxon>
        <taxon>Hymenoptera</taxon>
        <taxon>Apocrita</taxon>
        <taxon>Ichneumonoidea</taxon>
        <taxon>Braconidae</taxon>
        <taxon>Microgastrinae</taxon>
        <taxon>Cotesia</taxon>
    </lineage>
</organism>
<dbReference type="Proteomes" id="UP000826195">
    <property type="component" value="Unassembled WGS sequence"/>
</dbReference>
<dbReference type="EMBL" id="JAHXZJ010000374">
    <property type="protein sequence ID" value="KAH0561110.1"/>
    <property type="molecule type" value="Genomic_DNA"/>
</dbReference>
<sequence length="84" mass="9964">MISLWQSFAKAKVKLPQFLSTVAIYYTDHYWDLLHNAEFPIEEQLDLYPPLENEDVQEAIGDDVEEVYENVQYANYEMEDKNKS</sequence>
<gene>
    <name evidence="1" type="ORF">KQX54_013125</name>
</gene>
<evidence type="ECO:0000313" key="2">
    <source>
        <dbReference type="Proteomes" id="UP000826195"/>
    </source>
</evidence>
<name>A0AAV7IHH6_COTGL</name>
<accession>A0AAV7IHH6</accession>